<dbReference type="PROSITE" id="PS51186">
    <property type="entry name" value="GNAT"/>
    <property type="match status" value="1"/>
</dbReference>
<accession>A0ABT6WZC4</accession>
<proteinExistence type="predicted"/>
<dbReference type="InterPro" id="IPR016181">
    <property type="entry name" value="Acyl_CoA_acyltransferase"/>
</dbReference>
<organism evidence="3 4">
    <name type="scientific">Actinoplanes sandaracinus</name>
    <dbReference type="NCBI Taxonomy" id="3045177"/>
    <lineage>
        <taxon>Bacteria</taxon>
        <taxon>Bacillati</taxon>
        <taxon>Actinomycetota</taxon>
        <taxon>Actinomycetes</taxon>
        <taxon>Micromonosporales</taxon>
        <taxon>Micromonosporaceae</taxon>
        <taxon>Actinoplanes</taxon>
    </lineage>
</organism>
<evidence type="ECO:0000259" key="2">
    <source>
        <dbReference type="PROSITE" id="PS51186"/>
    </source>
</evidence>
<feature type="signal peptide" evidence="1">
    <location>
        <begin position="1"/>
        <end position="15"/>
    </location>
</feature>
<comment type="caution">
    <text evidence="3">The sequence shown here is derived from an EMBL/GenBank/DDBJ whole genome shotgun (WGS) entry which is preliminary data.</text>
</comment>
<gene>
    <name evidence="3" type="ORF">QLQ12_41545</name>
</gene>
<dbReference type="Gene3D" id="3.40.630.30">
    <property type="match status" value="1"/>
</dbReference>
<dbReference type="SUPFAM" id="SSF55729">
    <property type="entry name" value="Acyl-CoA N-acyltransferases (Nat)"/>
    <property type="match status" value="1"/>
</dbReference>
<reference evidence="3 4" key="1">
    <citation type="submission" date="2023-05" db="EMBL/GenBank/DDBJ databases">
        <title>Actinoplanes sp. NEAU-A12 genome sequencing.</title>
        <authorList>
            <person name="Wang Z.-S."/>
        </authorList>
    </citation>
    <scope>NUCLEOTIDE SEQUENCE [LARGE SCALE GENOMIC DNA]</scope>
    <source>
        <strain evidence="3 4">NEAU-A12</strain>
    </source>
</reference>
<keyword evidence="1" id="KW-0732">Signal</keyword>
<dbReference type="RefSeq" id="WP_282766550.1">
    <property type="nucleotide sequence ID" value="NZ_JASCTH010000040.1"/>
</dbReference>
<feature type="chain" id="PRO_5046076527" evidence="1">
    <location>
        <begin position="16"/>
        <end position="174"/>
    </location>
</feature>
<evidence type="ECO:0000256" key="1">
    <source>
        <dbReference type="SAM" id="SignalP"/>
    </source>
</evidence>
<keyword evidence="4" id="KW-1185">Reference proteome</keyword>
<dbReference type="InterPro" id="IPR051531">
    <property type="entry name" value="N-acetyltransferase"/>
</dbReference>
<feature type="domain" description="N-acetyltransferase" evidence="2">
    <location>
        <begin position="4"/>
        <end position="165"/>
    </location>
</feature>
<protein>
    <submittedName>
        <fullName evidence="3">GNAT family N-acetyltransferase</fullName>
    </submittedName>
</protein>
<evidence type="ECO:0000313" key="3">
    <source>
        <dbReference type="EMBL" id="MDI6105089.1"/>
    </source>
</evidence>
<dbReference type="InterPro" id="IPR000182">
    <property type="entry name" value="GNAT_dom"/>
</dbReference>
<dbReference type="PANTHER" id="PTHR43792">
    <property type="entry name" value="GNAT FAMILY, PUTATIVE (AFU_ORTHOLOGUE AFUA_3G00765)-RELATED-RELATED"/>
    <property type="match status" value="1"/>
</dbReference>
<dbReference type="EMBL" id="JASCTH010000040">
    <property type="protein sequence ID" value="MDI6105089.1"/>
    <property type="molecule type" value="Genomic_DNA"/>
</dbReference>
<evidence type="ECO:0000313" key="4">
    <source>
        <dbReference type="Proteomes" id="UP001241758"/>
    </source>
</evidence>
<dbReference type="PANTHER" id="PTHR43792:SF13">
    <property type="entry name" value="ACETYLTRANSFERASE"/>
    <property type="match status" value="1"/>
</dbReference>
<dbReference type="Proteomes" id="UP001241758">
    <property type="component" value="Unassembled WGS sequence"/>
</dbReference>
<dbReference type="Pfam" id="PF13302">
    <property type="entry name" value="Acetyltransf_3"/>
    <property type="match status" value="1"/>
</dbReference>
<sequence>MAFIRFLKLSPAALAALVAGDLDTASAAAGHPLSPFLVDEKWLWEIRLADIAVNPQAGDWIARAVIAEPEGVVVGHGGFHGPPDADGVVEVAYTVAPEHRLRGYATAMLAELLRRADADPRVSAVRASIRPDNIGSKKVIAGFGFRKIGEQWDATDGLEDVYLRPATGEPPAAG</sequence>
<dbReference type="CDD" id="cd04301">
    <property type="entry name" value="NAT_SF"/>
    <property type="match status" value="1"/>
</dbReference>
<name>A0ABT6WZC4_9ACTN</name>